<proteinExistence type="predicted"/>
<reference evidence="2 3" key="1">
    <citation type="journal article" date="2021" name="Int. J. Syst. Evol. Microbiol.">
        <title>Reticulibacter mediterranei gen. nov., sp. nov., within the new family Reticulibacteraceae fam. nov., and Ktedonospora formicarum gen. nov., sp. nov., Ktedonobacter robiniae sp. nov., Dictyobacter formicarum sp. nov. and Dictyobacter arantiisoli sp. nov., belonging to the class Ktedonobacteria.</title>
        <authorList>
            <person name="Yabe S."/>
            <person name="Zheng Y."/>
            <person name="Wang C.M."/>
            <person name="Sakai Y."/>
            <person name="Abe K."/>
            <person name="Yokota A."/>
            <person name="Donadio S."/>
            <person name="Cavaletti L."/>
            <person name="Monciardini P."/>
        </authorList>
    </citation>
    <scope>NUCLEOTIDE SEQUENCE [LARGE SCALE GENOMIC DNA]</scope>
    <source>
        <strain evidence="2 3">SOSP1-9</strain>
    </source>
</reference>
<dbReference type="EMBL" id="BNJJ01000001">
    <property type="protein sequence ID" value="GHO82010.1"/>
    <property type="molecule type" value="Genomic_DNA"/>
</dbReference>
<evidence type="ECO:0000313" key="2">
    <source>
        <dbReference type="EMBL" id="GHO82010.1"/>
    </source>
</evidence>
<accession>A0ABQ3V7B4</accession>
<evidence type="ECO:0000313" key="3">
    <source>
        <dbReference type="Proteomes" id="UP000635565"/>
    </source>
</evidence>
<organism evidence="2 3">
    <name type="scientific">Dictyobacter formicarum</name>
    <dbReference type="NCBI Taxonomy" id="2778368"/>
    <lineage>
        <taxon>Bacteria</taxon>
        <taxon>Bacillati</taxon>
        <taxon>Chloroflexota</taxon>
        <taxon>Ktedonobacteria</taxon>
        <taxon>Ktedonobacterales</taxon>
        <taxon>Dictyobacteraceae</taxon>
        <taxon>Dictyobacter</taxon>
    </lineage>
</organism>
<dbReference type="Pfam" id="PF01526">
    <property type="entry name" value="DDE_Tnp_Tn3"/>
    <property type="match status" value="1"/>
</dbReference>
<name>A0ABQ3V7B4_9CHLR</name>
<dbReference type="Proteomes" id="UP000635565">
    <property type="component" value="Unassembled WGS sequence"/>
</dbReference>
<keyword evidence="3" id="KW-1185">Reference proteome</keyword>
<protein>
    <recommendedName>
        <fullName evidence="1">Tn3 transposase DDE domain-containing protein</fullName>
    </recommendedName>
</protein>
<comment type="caution">
    <text evidence="2">The sequence shown here is derived from an EMBL/GenBank/DDBJ whole genome shotgun (WGS) entry which is preliminary data.</text>
</comment>
<sequence length="160" mass="17829">MSNYEALKQPTEANAFVEQVRTALQQALRSLDAAMPRLSPQVKILTRRNGWIHLSSLEAQPEPVNLARLKLDVATRWPMTSLLDMLKETDLQVGFTDLFTSISQREILSRETLRKRLLLCLYGLGTNTGLKSSCVGSATIRAAWPPVKFGGRRVRAAGHV</sequence>
<evidence type="ECO:0000259" key="1">
    <source>
        <dbReference type="Pfam" id="PF01526"/>
    </source>
</evidence>
<dbReference type="RefSeq" id="WP_201359722.1">
    <property type="nucleotide sequence ID" value="NZ_BNJJ01000001.1"/>
</dbReference>
<feature type="domain" description="Tn3 transposase DDE" evidence="1">
    <location>
        <begin position="84"/>
        <end position="133"/>
    </location>
</feature>
<gene>
    <name evidence="2" type="ORF">KSZ_00160</name>
</gene>
<dbReference type="InterPro" id="IPR002513">
    <property type="entry name" value="Tn3_Tnp_DDE_dom"/>
</dbReference>